<name>A0A3M7Q1Z3_BRAPC</name>
<accession>A0A3M7Q1Z3</accession>
<keyword evidence="2" id="KW-1185">Reference proteome</keyword>
<dbReference type="EMBL" id="REGN01007875">
    <property type="protein sequence ID" value="RNA05055.1"/>
    <property type="molecule type" value="Genomic_DNA"/>
</dbReference>
<sequence>MLNLFKSKITKLIHQYKFFLAFYPGEKFKQLKQNLCCKCKEFAKSLAFVSHITRLGLATTSVCINSKTS</sequence>
<dbReference type="AlphaFoldDB" id="A0A3M7Q1Z3"/>
<proteinExistence type="predicted"/>
<comment type="caution">
    <text evidence="1">The sequence shown here is derived from an EMBL/GenBank/DDBJ whole genome shotgun (WGS) entry which is preliminary data.</text>
</comment>
<evidence type="ECO:0000313" key="1">
    <source>
        <dbReference type="EMBL" id="RNA05055.1"/>
    </source>
</evidence>
<reference evidence="1 2" key="1">
    <citation type="journal article" date="2018" name="Sci. Rep.">
        <title>Genomic signatures of local adaptation to the degree of environmental predictability in rotifers.</title>
        <authorList>
            <person name="Franch-Gras L."/>
            <person name="Hahn C."/>
            <person name="Garcia-Roger E.M."/>
            <person name="Carmona M.J."/>
            <person name="Serra M."/>
            <person name="Gomez A."/>
        </authorList>
    </citation>
    <scope>NUCLEOTIDE SEQUENCE [LARGE SCALE GENOMIC DNA]</scope>
    <source>
        <strain evidence="1">HYR1</strain>
    </source>
</reference>
<organism evidence="1 2">
    <name type="scientific">Brachionus plicatilis</name>
    <name type="common">Marine rotifer</name>
    <name type="synonym">Brachionus muelleri</name>
    <dbReference type="NCBI Taxonomy" id="10195"/>
    <lineage>
        <taxon>Eukaryota</taxon>
        <taxon>Metazoa</taxon>
        <taxon>Spiralia</taxon>
        <taxon>Gnathifera</taxon>
        <taxon>Rotifera</taxon>
        <taxon>Eurotatoria</taxon>
        <taxon>Monogononta</taxon>
        <taxon>Pseudotrocha</taxon>
        <taxon>Ploima</taxon>
        <taxon>Brachionidae</taxon>
        <taxon>Brachionus</taxon>
    </lineage>
</organism>
<protein>
    <submittedName>
        <fullName evidence="1">Uncharacterized protein</fullName>
    </submittedName>
</protein>
<gene>
    <name evidence="1" type="ORF">BpHYR1_028196</name>
</gene>
<evidence type="ECO:0000313" key="2">
    <source>
        <dbReference type="Proteomes" id="UP000276133"/>
    </source>
</evidence>
<dbReference type="Proteomes" id="UP000276133">
    <property type="component" value="Unassembled WGS sequence"/>
</dbReference>